<evidence type="ECO:0000259" key="1">
    <source>
        <dbReference type="Pfam" id="PF13490"/>
    </source>
</evidence>
<sequence>MNCEELIRYLSDYIDNNLNEDLRADAEEHLRTCHNCHVVLDTTRKTILMYKGSLKEPIPAPRREALFDRLLKAISDREDCPPEGM</sequence>
<reference evidence="2 3" key="1">
    <citation type="submission" date="2015-07" db="EMBL/GenBank/DDBJ databases">
        <title>Draft genome of Bellilinea caldifistulae DSM 17877.</title>
        <authorList>
            <person name="Hemp J."/>
            <person name="Ward L.M."/>
            <person name="Pace L.A."/>
            <person name="Fischer W.W."/>
        </authorList>
    </citation>
    <scope>NUCLEOTIDE SEQUENCE [LARGE SCALE GENOMIC DNA]</scope>
    <source>
        <strain evidence="2 3">GOMI-1</strain>
    </source>
</reference>
<dbReference type="InterPro" id="IPR041916">
    <property type="entry name" value="Anti_sigma_zinc_sf"/>
</dbReference>
<comment type="caution">
    <text evidence="2">The sequence shown here is derived from an EMBL/GenBank/DDBJ whole genome shotgun (WGS) entry which is preliminary data.</text>
</comment>
<proteinExistence type="predicted"/>
<name>A0A0P6Y1I8_9CHLR</name>
<dbReference type="STRING" id="360411.AC812_09090"/>
<dbReference type="AlphaFoldDB" id="A0A0P6Y1I8"/>
<keyword evidence="3" id="KW-1185">Reference proteome</keyword>
<dbReference type="InterPro" id="IPR027383">
    <property type="entry name" value="Znf_put"/>
</dbReference>
<dbReference type="EMBL" id="LGHJ01000014">
    <property type="protein sequence ID" value="KPL75422.1"/>
    <property type="molecule type" value="Genomic_DNA"/>
</dbReference>
<protein>
    <recommendedName>
        <fullName evidence="1">Putative zinc-finger domain-containing protein</fullName>
    </recommendedName>
</protein>
<feature type="domain" description="Putative zinc-finger" evidence="1">
    <location>
        <begin position="3"/>
        <end position="37"/>
    </location>
</feature>
<gene>
    <name evidence="2" type="ORF">AC812_09090</name>
</gene>
<dbReference type="RefSeq" id="WP_061914095.1">
    <property type="nucleotide sequence ID" value="NZ_DF967971.1"/>
</dbReference>
<evidence type="ECO:0000313" key="3">
    <source>
        <dbReference type="Proteomes" id="UP000050514"/>
    </source>
</evidence>
<organism evidence="2 3">
    <name type="scientific">Bellilinea caldifistulae</name>
    <dbReference type="NCBI Taxonomy" id="360411"/>
    <lineage>
        <taxon>Bacteria</taxon>
        <taxon>Bacillati</taxon>
        <taxon>Chloroflexota</taxon>
        <taxon>Anaerolineae</taxon>
        <taxon>Anaerolineales</taxon>
        <taxon>Anaerolineaceae</taxon>
        <taxon>Bellilinea</taxon>
    </lineage>
</organism>
<dbReference type="OrthoDB" id="9782842at2"/>
<accession>A0A0P6Y1I8</accession>
<dbReference type="Gene3D" id="1.10.10.1320">
    <property type="entry name" value="Anti-sigma factor, zinc-finger domain"/>
    <property type="match status" value="1"/>
</dbReference>
<dbReference type="Pfam" id="PF13490">
    <property type="entry name" value="zf-HC2"/>
    <property type="match status" value="1"/>
</dbReference>
<evidence type="ECO:0000313" key="2">
    <source>
        <dbReference type="EMBL" id="KPL75422.1"/>
    </source>
</evidence>
<dbReference type="Proteomes" id="UP000050514">
    <property type="component" value="Unassembled WGS sequence"/>
</dbReference>